<keyword evidence="2" id="KW-1185">Reference proteome</keyword>
<dbReference type="RefSeq" id="XP_043138695.1">
    <property type="nucleotide sequence ID" value="XM_043281192.1"/>
</dbReference>
<name>A0A7R7VU30_ASPCH</name>
<proteinExistence type="predicted"/>
<sequence>MEITLTKRAITTRGPTDGYILNEENLIDDAFLPKTYSVRLEKGMFKTAFERTAGPVRPWRQSYAYQLVFDKSPYPPRHEWKDPEDVPEPPFLGFSEWREFCSRSFPSDAE</sequence>
<reference evidence="1" key="2">
    <citation type="submission" date="2021-02" db="EMBL/GenBank/DDBJ databases">
        <title>Aspergillus chevalieri M1 genome sequence.</title>
        <authorList>
            <person name="Kadooka C."/>
            <person name="Mori K."/>
            <person name="Futagami T."/>
        </authorList>
    </citation>
    <scope>NUCLEOTIDE SEQUENCE</scope>
    <source>
        <strain evidence="1">M1</strain>
    </source>
</reference>
<gene>
    <name evidence="1" type="ORF">ACHE_60059A</name>
</gene>
<dbReference type="AlphaFoldDB" id="A0A7R7VU30"/>
<evidence type="ECO:0000313" key="2">
    <source>
        <dbReference type="Proteomes" id="UP000637239"/>
    </source>
</evidence>
<dbReference type="GeneID" id="66984531"/>
<dbReference type="KEGG" id="ache:ACHE_60059A"/>
<dbReference type="Proteomes" id="UP000637239">
    <property type="component" value="Chromosome 6"/>
</dbReference>
<accession>A0A7R7VU30</accession>
<organism evidence="1 2">
    <name type="scientific">Aspergillus chevalieri</name>
    <name type="common">Eurotium chevalieri</name>
    <dbReference type="NCBI Taxonomy" id="182096"/>
    <lineage>
        <taxon>Eukaryota</taxon>
        <taxon>Fungi</taxon>
        <taxon>Dikarya</taxon>
        <taxon>Ascomycota</taxon>
        <taxon>Pezizomycotina</taxon>
        <taxon>Eurotiomycetes</taxon>
        <taxon>Eurotiomycetidae</taxon>
        <taxon>Eurotiales</taxon>
        <taxon>Aspergillaceae</taxon>
        <taxon>Aspergillus</taxon>
        <taxon>Aspergillus subgen. Aspergillus</taxon>
    </lineage>
</organism>
<protein>
    <submittedName>
        <fullName evidence="1">Uncharacterized protein</fullName>
    </submittedName>
</protein>
<evidence type="ECO:0000313" key="1">
    <source>
        <dbReference type="EMBL" id="BCR90173.1"/>
    </source>
</evidence>
<dbReference type="EMBL" id="AP024421">
    <property type="protein sequence ID" value="BCR90173.1"/>
    <property type="molecule type" value="Genomic_DNA"/>
</dbReference>
<reference evidence="1" key="1">
    <citation type="submission" date="2021-01" db="EMBL/GenBank/DDBJ databases">
        <authorList>
            <consortium name="Aspergillus chevalieri M1 genome sequencing consortium"/>
            <person name="Kazuki M."/>
            <person name="Futagami T."/>
        </authorList>
    </citation>
    <scope>NUCLEOTIDE SEQUENCE</scope>
    <source>
        <strain evidence="1">M1</strain>
    </source>
</reference>